<reference evidence="1 2" key="1">
    <citation type="submission" date="2016-08" db="EMBL/GenBank/DDBJ databases">
        <title>Hymenobacter coccineus sp. nov., Hymenobacter lapidarius sp. nov. and Hymenobacter glacialis sp. nov., isolated from Antarctic soil.</title>
        <authorList>
            <person name="Sedlacek I."/>
            <person name="Kralova S."/>
            <person name="Kyrova K."/>
            <person name="Maslanova I."/>
            <person name="Stankova E."/>
            <person name="Vrbovska V."/>
            <person name="Nemec M."/>
            <person name="Bartak M."/>
            <person name="Svec P."/>
            <person name="Busse H.-J."/>
            <person name="Pantucek R."/>
        </authorList>
    </citation>
    <scope>NUCLEOTIDE SEQUENCE [LARGE SCALE GENOMIC DNA]</scope>
    <source>
        <strain evidence="1 2">CCM 8648</strain>
    </source>
</reference>
<dbReference type="AlphaFoldDB" id="A0A1G1T2B9"/>
<dbReference type="EMBL" id="MDZC01000064">
    <property type="protein sequence ID" value="OGX85010.1"/>
    <property type="molecule type" value="Genomic_DNA"/>
</dbReference>
<gene>
    <name evidence="1" type="ORF">BEN48_15325</name>
</gene>
<name>A0A1G1T2B9_9BACT</name>
<evidence type="ECO:0000313" key="2">
    <source>
        <dbReference type="Proteomes" id="UP000177791"/>
    </source>
</evidence>
<organism evidence="1 2">
    <name type="scientific">Hymenobacter glacialis</name>
    <dbReference type="NCBI Taxonomy" id="1908236"/>
    <lineage>
        <taxon>Bacteria</taxon>
        <taxon>Pseudomonadati</taxon>
        <taxon>Bacteroidota</taxon>
        <taxon>Cytophagia</taxon>
        <taxon>Cytophagales</taxon>
        <taxon>Hymenobacteraceae</taxon>
        <taxon>Hymenobacter</taxon>
    </lineage>
</organism>
<protein>
    <submittedName>
        <fullName evidence="1">Uncharacterized protein</fullName>
    </submittedName>
</protein>
<evidence type="ECO:0000313" key="1">
    <source>
        <dbReference type="EMBL" id="OGX85010.1"/>
    </source>
</evidence>
<sequence length="99" mass="10800">MQSAGRGLVVALVHHHAVFEAAIGAQLLVERAAQLVHVVFLQPVVKISAGHLNGQDVAFELNRGNWLEPGLETLLPDFRRDAAQTASPNRTKIFEHESS</sequence>
<comment type="caution">
    <text evidence="1">The sequence shown here is derived from an EMBL/GenBank/DDBJ whole genome shotgun (WGS) entry which is preliminary data.</text>
</comment>
<keyword evidence="2" id="KW-1185">Reference proteome</keyword>
<accession>A0A1G1T2B9</accession>
<dbReference type="Proteomes" id="UP000177791">
    <property type="component" value="Unassembled WGS sequence"/>
</dbReference>
<proteinExistence type="predicted"/>